<evidence type="ECO:0000259" key="7">
    <source>
        <dbReference type="Pfam" id="PF20684"/>
    </source>
</evidence>
<evidence type="ECO:0000256" key="6">
    <source>
        <dbReference type="SAM" id="Phobius"/>
    </source>
</evidence>
<evidence type="ECO:0000313" key="8">
    <source>
        <dbReference type="EMBL" id="KAK3216708.1"/>
    </source>
</evidence>
<dbReference type="AlphaFoldDB" id="A0AAN6M6I6"/>
<feature type="transmembrane region" description="Helical" evidence="6">
    <location>
        <begin position="150"/>
        <end position="173"/>
    </location>
</feature>
<dbReference type="InterPro" id="IPR049326">
    <property type="entry name" value="Rhodopsin_dom_fungi"/>
</dbReference>
<dbReference type="Pfam" id="PF20684">
    <property type="entry name" value="Fung_rhodopsin"/>
    <property type="match status" value="1"/>
</dbReference>
<dbReference type="PANTHER" id="PTHR33048:SF157">
    <property type="entry name" value="INTEGRAL MEMBRANE PROTEIN"/>
    <property type="match status" value="1"/>
</dbReference>
<evidence type="ECO:0000313" key="9">
    <source>
        <dbReference type="Proteomes" id="UP001280581"/>
    </source>
</evidence>
<comment type="similarity">
    <text evidence="5">Belongs to the SAT4 family.</text>
</comment>
<evidence type="ECO:0000256" key="1">
    <source>
        <dbReference type="ARBA" id="ARBA00004141"/>
    </source>
</evidence>
<protein>
    <recommendedName>
        <fullName evidence="7">Rhodopsin domain-containing protein</fullName>
    </recommendedName>
</protein>
<feature type="transmembrane region" description="Helical" evidence="6">
    <location>
        <begin position="118"/>
        <end position="138"/>
    </location>
</feature>
<organism evidence="8 9">
    <name type="scientific">Pseudopithomyces chartarum</name>
    <dbReference type="NCBI Taxonomy" id="1892770"/>
    <lineage>
        <taxon>Eukaryota</taxon>
        <taxon>Fungi</taxon>
        <taxon>Dikarya</taxon>
        <taxon>Ascomycota</taxon>
        <taxon>Pezizomycotina</taxon>
        <taxon>Dothideomycetes</taxon>
        <taxon>Pleosporomycetidae</taxon>
        <taxon>Pleosporales</taxon>
        <taxon>Massarineae</taxon>
        <taxon>Didymosphaeriaceae</taxon>
        <taxon>Pseudopithomyces</taxon>
    </lineage>
</organism>
<comment type="subcellular location">
    <subcellularLocation>
        <location evidence="1">Membrane</location>
        <topology evidence="1">Multi-pass membrane protein</topology>
    </subcellularLocation>
</comment>
<dbReference type="InterPro" id="IPR052337">
    <property type="entry name" value="SAT4-like"/>
</dbReference>
<accession>A0AAN6M6I6</accession>
<name>A0AAN6M6I6_9PLEO</name>
<gene>
    <name evidence="8" type="ORF">GRF29_1g708979</name>
</gene>
<keyword evidence="9" id="KW-1185">Reference proteome</keyword>
<dbReference type="GO" id="GO:0016020">
    <property type="term" value="C:membrane"/>
    <property type="evidence" value="ECO:0007669"/>
    <property type="project" value="UniProtKB-SubCell"/>
</dbReference>
<dbReference type="Proteomes" id="UP001280581">
    <property type="component" value="Unassembled WGS sequence"/>
</dbReference>
<evidence type="ECO:0000256" key="5">
    <source>
        <dbReference type="ARBA" id="ARBA00038359"/>
    </source>
</evidence>
<feature type="domain" description="Rhodopsin" evidence="7">
    <location>
        <begin position="30"/>
        <end position="174"/>
    </location>
</feature>
<comment type="caution">
    <text evidence="8">The sequence shown here is derived from an EMBL/GenBank/DDBJ whole genome shotgun (WGS) entry which is preliminary data.</text>
</comment>
<feature type="transmembrane region" description="Helical" evidence="6">
    <location>
        <begin position="32"/>
        <end position="53"/>
    </location>
</feature>
<evidence type="ECO:0000256" key="4">
    <source>
        <dbReference type="ARBA" id="ARBA00023136"/>
    </source>
</evidence>
<keyword evidence="4 6" id="KW-0472">Membrane</keyword>
<feature type="transmembrane region" description="Helical" evidence="6">
    <location>
        <begin position="65"/>
        <end position="88"/>
    </location>
</feature>
<evidence type="ECO:0000256" key="2">
    <source>
        <dbReference type="ARBA" id="ARBA00022692"/>
    </source>
</evidence>
<keyword evidence="3 6" id="KW-1133">Transmembrane helix</keyword>
<feature type="transmembrane region" description="Helical" evidence="6">
    <location>
        <begin position="7"/>
        <end position="26"/>
    </location>
</feature>
<dbReference type="PANTHER" id="PTHR33048">
    <property type="entry name" value="PTH11-LIKE INTEGRAL MEMBRANE PROTEIN (AFU_ORTHOLOGUE AFUA_5G11245)"/>
    <property type="match status" value="1"/>
</dbReference>
<reference evidence="8 9" key="1">
    <citation type="submission" date="2021-02" db="EMBL/GenBank/DDBJ databases">
        <title>Genome assembly of Pseudopithomyces chartarum.</title>
        <authorList>
            <person name="Jauregui R."/>
            <person name="Singh J."/>
            <person name="Voisey C."/>
        </authorList>
    </citation>
    <scope>NUCLEOTIDE SEQUENCE [LARGE SCALE GENOMIC DNA]</scope>
    <source>
        <strain evidence="8 9">AGR01</strain>
    </source>
</reference>
<proteinExistence type="inferred from homology"/>
<dbReference type="EMBL" id="WVTA01000001">
    <property type="protein sequence ID" value="KAK3216708.1"/>
    <property type="molecule type" value="Genomic_DNA"/>
</dbReference>
<evidence type="ECO:0000256" key="3">
    <source>
        <dbReference type="ARBA" id="ARBA00022989"/>
    </source>
</evidence>
<keyword evidence="2 6" id="KW-0812">Transmembrane</keyword>
<sequence length="210" mass="23345">MFFDTPSVPAITGSITCFLILAILVFEASSLIIFAVTNGLIKLSVLSFYHRIFVVDKPLSNARTLLFTSMIILVVIWSVAYAFTFIFMCGTRFDVLVGESEDDPAIYCVNILRVGYSYAIPDLISDMIIILIPIPFILKLHLPPLRKAGVIGAFMLGFPASAASLVRLAWMAWSKKVGFQESLDNKQGQCEPSARIEHLPDRVMHDLIDI</sequence>